<dbReference type="PROSITE" id="PS01081">
    <property type="entry name" value="HTH_TETR_1"/>
    <property type="match status" value="1"/>
</dbReference>
<dbReference type="Gene3D" id="1.10.357.10">
    <property type="entry name" value="Tetracycline Repressor, domain 2"/>
    <property type="match status" value="1"/>
</dbReference>
<protein>
    <submittedName>
        <fullName evidence="4">TetR/AcrR family transcriptional regulator</fullName>
    </submittedName>
</protein>
<dbReference type="PROSITE" id="PS50977">
    <property type="entry name" value="HTH_TETR_2"/>
    <property type="match status" value="1"/>
</dbReference>
<comment type="caution">
    <text evidence="4">The sequence shown here is derived from an EMBL/GenBank/DDBJ whole genome shotgun (WGS) entry which is preliminary data.</text>
</comment>
<dbReference type="SUPFAM" id="SSF48498">
    <property type="entry name" value="Tetracyclin repressor-like, C-terminal domain"/>
    <property type="match status" value="1"/>
</dbReference>
<evidence type="ECO:0000256" key="1">
    <source>
        <dbReference type="ARBA" id="ARBA00023125"/>
    </source>
</evidence>
<accession>A0ABW4YI14</accession>
<dbReference type="InterPro" id="IPR001647">
    <property type="entry name" value="HTH_TetR"/>
</dbReference>
<dbReference type="Gene3D" id="1.10.10.60">
    <property type="entry name" value="Homeodomain-like"/>
    <property type="match status" value="1"/>
</dbReference>
<dbReference type="InterPro" id="IPR041490">
    <property type="entry name" value="KstR2_TetR_C"/>
</dbReference>
<gene>
    <name evidence="4" type="ORF">ACFSJH_06150</name>
</gene>
<dbReference type="PRINTS" id="PR00455">
    <property type="entry name" value="HTHTETR"/>
</dbReference>
<dbReference type="RefSeq" id="WP_377770351.1">
    <property type="nucleotide sequence ID" value="NZ_JBHUHO010000015.1"/>
</dbReference>
<dbReference type="EMBL" id="JBHUHO010000015">
    <property type="protein sequence ID" value="MFD2115314.1"/>
    <property type="molecule type" value="Genomic_DNA"/>
</dbReference>
<organism evidence="4 5">
    <name type="scientific">Paenibacillus yanchengensis</name>
    <dbReference type="NCBI Taxonomy" id="2035833"/>
    <lineage>
        <taxon>Bacteria</taxon>
        <taxon>Bacillati</taxon>
        <taxon>Bacillota</taxon>
        <taxon>Bacilli</taxon>
        <taxon>Bacillales</taxon>
        <taxon>Paenibacillaceae</taxon>
        <taxon>Paenibacillus</taxon>
    </lineage>
</organism>
<dbReference type="SUPFAM" id="SSF46689">
    <property type="entry name" value="Homeodomain-like"/>
    <property type="match status" value="1"/>
</dbReference>
<feature type="DNA-binding region" description="H-T-H motif" evidence="2">
    <location>
        <begin position="23"/>
        <end position="42"/>
    </location>
</feature>
<dbReference type="InterPro" id="IPR050624">
    <property type="entry name" value="HTH-type_Tx_Regulator"/>
</dbReference>
<keyword evidence="1 2" id="KW-0238">DNA-binding</keyword>
<dbReference type="PANTHER" id="PTHR43479:SF11">
    <property type="entry name" value="ACREF_ENVCD OPERON REPRESSOR-RELATED"/>
    <property type="match status" value="1"/>
</dbReference>
<dbReference type="Proteomes" id="UP001597362">
    <property type="component" value="Unassembled WGS sequence"/>
</dbReference>
<dbReference type="InterPro" id="IPR036271">
    <property type="entry name" value="Tet_transcr_reg_TetR-rel_C_sf"/>
</dbReference>
<evidence type="ECO:0000313" key="5">
    <source>
        <dbReference type="Proteomes" id="UP001597362"/>
    </source>
</evidence>
<dbReference type="Pfam" id="PF00440">
    <property type="entry name" value="TetR_N"/>
    <property type="match status" value="1"/>
</dbReference>
<sequence>MSKDKIVDAAIKLFSELGYHRTSMDDIAKEANVAKGTLYYHFTGKGELFEVIVTSGMHMLREKVDQALTEDSDPDQLIRTIVSKHIELFSQYSELVHIIFNEMTNGIEPPILERINKLKQEYINFLSGVLTFGYTDGALKKFNSDIAAAGLLGMLESACMYVVSSNGKYTIDDLHETVNELILPALLRN</sequence>
<dbReference type="InterPro" id="IPR023772">
    <property type="entry name" value="DNA-bd_HTH_TetR-type_CS"/>
</dbReference>
<reference evidence="5" key="1">
    <citation type="journal article" date="2019" name="Int. J. Syst. Evol. Microbiol.">
        <title>The Global Catalogue of Microorganisms (GCM) 10K type strain sequencing project: providing services to taxonomists for standard genome sequencing and annotation.</title>
        <authorList>
            <consortium name="The Broad Institute Genomics Platform"/>
            <consortium name="The Broad Institute Genome Sequencing Center for Infectious Disease"/>
            <person name="Wu L."/>
            <person name="Ma J."/>
        </authorList>
    </citation>
    <scope>NUCLEOTIDE SEQUENCE [LARGE SCALE GENOMIC DNA]</scope>
    <source>
        <strain evidence="5">GH52</strain>
    </source>
</reference>
<name>A0ABW4YI14_9BACL</name>
<proteinExistence type="predicted"/>
<feature type="domain" description="HTH tetR-type" evidence="3">
    <location>
        <begin position="1"/>
        <end position="60"/>
    </location>
</feature>
<evidence type="ECO:0000256" key="2">
    <source>
        <dbReference type="PROSITE-ProRule" id="PRU00335"/>
    </source>
</evidence>
<dbReference type="PANTHER" id="PTHR43479">
    <property type="entry name" value="ACREF/ENVCD OPERON REPRESSOR-RELATED"/>
    <property type="match status" value="1"/>
</dbReference>
<dbReference type="Pfam" id="PF17932">
    <property type="entry name" value="TetR_C_24"/>
    <property type="match status" value="1"/>
</dbReference>
<evidence type="ECO:0000259" key="3">
    <source>
        <dbReference type="PROSITE" id="PS50977"/>
    </source>
</evidence>
<keyword evidence="5" id="KW-1185">Reference proteome</keyword>
<evidence type="ECO:0000313" key="4">
    <source>
        <dbReference type="EMBL" id="MFD2115314.1"/>
    </source>
</evidence>
<dbReference type="InterPro" id="IPR009057">
    <property type="entry name" value="Homeodomain-like_sf"/>
</dbReference>